<dbReference type="Gene3D" id="3.30.1330.30">
    <property type="match status" value="1"/>
</dbReference>
<accession>A0AA35X4F5</accession>
<name>A0AA35X4F5_GEOBA</name>
<organism evidence="2 3">
    <name type="scientific">Geodia barretti</name>
    <name type="common">Barrett's horny sponge</name>
    <dbReference type="NCBI Taxonomy" id="519541"/>
    <lineage>
        <taxon>Eukaryota</taxon>
        <taxon>Metazoa</taxon>
        <taxon>Porifera</taxon>
        <taxon>Demospongiae</taxon>
        <taxon>Heteroscleromorpha</taxon>
        <taxon>Tetractinellida</taxon>
        <taxon>Astrophorina</taxon>
        <taxon>Geodiidae</taxon>
        <taxon>Geodia</taxon>
    </lineage>
</organism>
<protein>
    <submittedName>
        <fullName evidence="2">60S ribosomal protein L30</fullName>
    </submittedName>
</protein>
<evidence type="ECO:0000259" key="1">
    <source>
        <dbReference type="Pfam" id="PF01248"/>
    </source>
</evidence>
<keyword evidence="2" id="KW-0689">Ribosomal protein</keyword>
<comment type="caution">
    <text evidence="2">The sequence shown here is derived from an EMBL/GenBank/DDBJ whole genome shotgun (WGS) entry which is preliminary data.</text>
</comment>
<evidence type="ECO:0000313" key="2">
    <source>
        <dbReference type="EMBL" id="CAI8039311.1"/>
    </source>
</evidence>
<sequence length="103" mass="11399">MNKLLQKTLRDEIKENRCVLGAKQVLGTMVDSKLVVLSRSVPTSSMIRLEEAAKAHEVRTLKFAGTSMALGRLCGRQFRVSTVSFNSLAENSITSIINESEEE</sequence>
<dbReference type="Proteomes" id="UP001174909">
    <property type="component" value="Unassembled WGS sequence"/>
</dbReference>
<dbReference type="AlphaFoldDB" id="A0AA35X4F5"/>
<dbReference type="InterPro" id="IPR029064">
    <property type="entry name" value="Ribosomal_eL30-like_sf"/>
</dbReference>
<dbReference type="GO" id="GO:0005840">
    <property type="term" value="C:ribosome"/>
    <property type="evidence" value="ECO:0007669"/>
    <property type="project" value="UniProtKB-KW"/>
</dbReference>
<proteinExistence type="predicted"/>
<reference evidence="2" key="1">
    <citation type="submission" date="2023-03" db="EMBL/GenBank/DDBJ databases">
        <authorList>
            <person name="Steffen K."/>
            <person name="Cardenas P."/>
        </authorList>
    </citation>
    <scope>NUCLEOTIDE SEQUENCE</scope>
</reference>
<dbReference type="EMBL" id="CASHTH010003031">
    <property type="protein sequence ID" value="CAI8039311.1"/>
    <property type="molecule type" value="Genomic_DNA"/>
</dbReference>
<dbReference type="Pfam" id="PF01248">
    <property type="entry name" value="Ribosomal_L7Ae"/>
    <property type="match status" value="1"/>
</dbReference>
<dbReference type="SUPFAM" id="SSF55315">
    <property type="entry name" value="L30e-like"/>
    <property type="match status" value="1"/>
</dbReference>
<keyword evidence="3" id="KW-1185">Reference proteome</keyword>
<dbReference type="InterPro" id="IPR004038">
    <property type="entry name" value="Ribosomal_eL8/eL30/eS12/Gad45"/>
</dbReference>
<keyword evidence="2" id="KW-0687">Ribonucleoprotein</keyword>
<evidence type="ECO:0000313" key="3">
    <source>
        <dbReference type="Proteomes" id="UP001174909"/>
    </source>
</evidence>
<feature type="domain" description="Ribosomal protein eL8/eL30/eS12/Gadd45" evidence="1">
    <location>
        <begin position="5"/>
        <end position="86"/>
    </location>
</feature>
<gene>
    <name evidence="2" type="ORF">GBAR_LOCUS21854</name>
</gene>